<keyword evidence="6" id="KW-0732">Signal</keyword>
<feature type="chain" id="PRO_5045808481" evidence="6">
    <location>
        <begin position="35"/>
        <end position="372"/>
    </location>
</feature>
<evidence type="ECO:0000256" key="6">
    <source>
        <dbReference type="SAM" id="SignalP"/>
    </source>
</evidence>
<evidence type="ECO:0000256" key="5">
    <source>
        <dbReference type="SAM" id="MobiDB-lite"/>
    </source>
</evidence>
<dbReference type="InterPro" id="IPR013783">
    <property type="entry name" value="Ig-like_fold"/>
</dbReference>
<feature type="signal peptide" evidence="6">
    <location>
        <begin position="1"/>
        <end position="34"/>
    </location>
</feature>
<feature type="region of interest" description="Disordered" evidence="5">
    <location>
        <begin position="247"/>
        <end position="267"/>
    </location>
</feature>
<dbReference type="PROSITE" id="PS51173">
    <property type="entry name" value="CBM2"/>
    <property type="match status" value="1"/>
</dbReference>
<feature type="domain" description="Fibronectin type-III" evidence="7">
    <location>
        <begin position="160"/>
        <end position="250"/>
    </location>
</feature>
<evidence type="ECO:0000313" key="10">
    <source>
        <dbReference type="Proteomes" id="UP001589608"/>
    </source>
</evidence>
<evidence type="ECO:0000256" key="4">
    <source>
        <dbReference type="ARBA" id="ARBA00023326"/>
    </source>
</evidence>
<evidence type="ECO:0000256" key="1">
    <source>
        <dbReference type="ARBA" id="ARBA00022801"/>
    </source>
</evidence>
<name>A0ABV5M604_9ACTN</name>
<feature type="domain" description="Fibronectin type-III" evidence="7">
    <location>
        <begin position="59"/>
        <end position="150"/>
    </location>
</feature>
<feature type="compositionally biased region" description="Low complexity" evidence="5">
    <location>
        <begin position="155"/>
        <end position="169"/>
    </location>
</feature>
<keyword evidence="10" id="KW-1185">Reference proteome</keyword>
<dbReference type="InterPro" id="IPR018366">
    <property type="entry name" value="CBM2_CS"/>
</dbReference>
<dbReference type="SUPFAM" id="SSF49265">
    <property type="entry name" value="Fibronectin type III"/>
    <property type="match status" value="1"/>
</dbReference>
<evidence type="ECO:0000313" key="9">
    <source>
        <dbReference type="EMBL" id="MFB9444285.1"/>
    </source>
</evidence>
<keyword evidence="3" id="KW-0326">Glycosidase</keyword>
<dbReference type="InterPro" id="IPR008965">
    <property type="entry name" value="CBM2/CBM3_carb-bd_dom_sf"/>
</dbReference>
<dbReference type="PROSITE" id="PS50853">
    <property type="entry name" value="FN3"/>
    <property type="match status" value="2"/>
</dbReference>
<sequence length="372" mass="37554">MQRSRTLPSPLRLAAATATALFAGALLIAATATAGPAPAAAPSTPAPSLPNISPMPPSTPTNLRATAATSTSVTLAWNASTGGCCGVSGYDIGYMPAFNDYGYSVSVGNVTTTTINTSPGTEYRFSISARDDVGHRSGTSQQLTVVTPVASSGDTTPPAAPANLTASPTSGTRTTLTWSASTDNVGVTGYNVYRFDGWFTSTLLSTTSATSYSASVTSARDQFYVRARDAAGNVSIASNVVAVTGGSPNPGGSSSGPATSSSPPAPALSCRGTFTNTSVWSSGFVADVTITNTGTSPITDWVITFSFGGDQHITQSWNGTWSQTGSAVTLTHASWNRTIPPGGSATVGLYGTRSTTPAPPATIYVNATACAA</sequence>
<organism evidence="9 10">
    <name type="scientific">Dactylosporangium vinaceum</name>
    <dbReference type="NCBI Taxonomy" id="53362"/>
    <lineage>
        <taxon>Bacteria</taxon>
        <taxon>Bacillati</taxon>
        <taxon>Actinomycetota</taxon>
        <taxon>Actinomycetes</taxon>
        <taxon>Micromonosporales</taxon>
        <taxon>Micromonosporaceae</taxon>
        <taxon>Dactylosporangium</taxon>
    </lineage>
</organism>
<reference evidence="9 10" key="1">
    <citation type="submission" date="2024-09" db="EMBL/GenBank/DDBJ databases">
        <authorList>
            <person name="Sun Q."/>
            <person name="Mori K."/>
        </authorList>
    </citation>
    <scope>NUCLEOTIDE SEQUENCE [LARGE SCALE GENOMIC DNA]</scope>
    <source>
        <strain evidence="9 10">JCM 3307</strain>
    </source>
</reference>
<keyword evidence="2" id="KW-0119">Carbohydrate metabolism</keyword>
<feature type="domain" description="CBM2" evidence="8">
    <location>
        <begin position="263"/>
        <end position="372"/>
    </location>
</feature>
<evidence type="ECO:0000259" key="8">
    <source>
        <dbReference type="PROSITE" id="PS51173"/>
    </source>
</evidence>
<feature type="compositionally biased region" description="Low complexity" evidence="5">
    <location>
        <begin position="247"/>
        <end position="262"/>
    </location>
</feature>
<proteinExistence type="predicted"/>
<keyword evidence="4" id="KW-0624">Polysaccharide degradation</keyword>
<dbReference type="Pfam" id="PF00041">
    <property type="entry name" value="fn3"/>
    <property type="match status" value="1"/>
</dbReference>
<accession>A0ABV5M604</accession>
<dbReference type="EMBL" id="JBHMCA010000025">
    <property type="protein sequence ID" value="MFB9444285.1"/>
    <property type="molecule type" value="Genomic_DNA"/>
</dbReference>
<protein>
    <submittedName>
        <fullName evidence="9">Cellulose binding domain-containing protein</fullName>
    </submittedName>
</protein>
<evidence type="ECO:0000259" key="7">
    <source>
        <dbReference type="PROSITE" id="PS50853"/>
    </source>
</evidence>
<keyword evidence="1" id="KW-0378">Hydrolase</keyword>
<dbReference type="SUPFAM" id="SSF49384">
    <property type="entry name" value="Carbohydrate-binding domain"/>
    <property type="match status" value="1"/>
</dbReference>
<feature type="region of interest" description="Disordered" evidence="5">
    <location>
        <begin position="149"/>
        <end position="172"/>
    </location>
</feature>
<dbReference type="Proteomes" id="UP001589608">
    <property type="component" value="Unassembled WGS sequence"/>
</dbReference>
<dbReference type="CDD" id="cd00063">
    <property type="entry name" value="FN3"/>
    <property type="match status" value="2"/>
</dbReference>
<dbReference type="Gene3D" id="2.60.40.10">
    <property type="entry name" value="Immunoglobulins"/>
    <property type="match status" value="2"/>
</dbReference>
<dbReference type="InterPro" id="IPR001919">
    <property type="entry name" value="CBD2"/>
</dbReference>
<comment type="caution">
    <text evidence="9">The sequence shown here is derived from an EMBL/GenBank/DDBJ whole genome shotgun (WGS) entry which is preliminary data.</text>
</comment>
<dbReference type="SMART" id="SM00637">
    <property type="entry name" value="CBD_II"/>
    <property type="match status" value="1"/>
</dbReference>
<dbReference type="Gene3D" id="2.60.40.290">
    <property type="match status" value="1"/>
</dbReference>
<evidence type="ECO:0000256" key="2">
    <source>
        <dbReference type="ARBA" id="ARBA00023277"/>
    </source>
</evidence>
<gene>
    <name evidence="9" type="ORF">ACFFTR_14495</name>
</gene>
<feature type="region of interest" description="Disordered" evidence="5">
    <location>
        <begin position="37"/>
        <end position="62"/>
    </location>
</feature>
<dbReference type="InterPro" id="IPR012291">
    <property type="entry name" value="CBM2_carb-bd_dom_sf"/>
</dbReference>
<dbReference type="SMART" id="SM00060">
    <property type="entry name" value="FN3"/>
    <property type="match status" value="2"/>
</dbReference>
<dbReference type="RefSeq" id="WP_223105071.1">
    <property type="nucleotide sequence ID" value="NZ_CP061913.1"/>
</dbReference>
<evidence type="ECO:0000256" key="3">
    <source>
        <dbReference type="ARBA" id="ARBA00023295"/>
    </source>
</evidence>
<dbReference type="InterPro" id="IPR036116">
    <property type="entry name" value="FN3_sf"/>
</dbReference>
<feature type="compositionally biased region" description="Pro residues" evidence="5">
    <location>
        <begin position="44"/>
        <end position="59"/>
    </location>
</feature>
<dbReference type="Pfam" id="PF00553">
    <property type="entry name" value="CBM_2"/>
    <property type="match status" value="1"/>
</dbReference>
<dbReference type="InterPro" id="IPR003961">
    <property type="entry name" value="FN3_dom"/>
</dbReference>
<dbReference type="PROSITE" id="PS00561">
    <property type="entry name" value="CBM2_A"/>
    <property type="match status" value="1"/>
</dbReference>